<accession>A0ABT6T5G9</accession>
<reference evidence="1 2" key="1">
    <citation type="submission" date="2023-05" db="EMBL/GenBank/DDBJ databases">
        <title>Draft genome sequence of Streptomyces sp. B-S-A12 isolated from a cave soil in Thailand.</title>
        <authorList>
            <person name="Chamroensaksri N."/>
            <person name="Muangham S."/>
        </authorList>
    </citation>
    <scope>NUCLEOTIDE SEQUENCE [LARGE SCALE GENOMIC DNA]</scope>
    <source>
        <strain evidence="1 2">B-S-A12</strain>
    </source>
</reference>
<gene>
    <name evidence="1" type="ORF">QIT00_30825</name>
</gene>
<dbReference type="SUPFAM" id="SSF55961">
    <property type="entry name" value="Bet v1-like"/>
    <property type="match status" value="1"/>
</dbReference>
<dbReference type="InterPro" id="IPR019587">
    <property type="entry name" value="Polyketide_cyclase/dehydratase"/>
</dbReference>
<comment type="caution">
    <text evidence="1">The sequence shown here is derived from an EMBL/GenBank/DDBJ whole genome shotgun (WGS) entry which is preliminary data.</text>
</comment>
<keyword evidence="2" id="KW-1185">Reference proteome</keyword>
<evidence type="ECO:0000313" key="1">
    <source>
        <dbReference type="EMBL" id="MDI3422885.1"/>
    </source>
</evidence>
<organism evidence="1 2">
    <name type="scientific">Streptomyces luteolus</name>
    <dbReference type="NCBI Taxonomy" id="3043615"/>
    <lineage>
        <taxon>Bacteria</taxon>
        <taxon>Bacillati</taxon>
        <taxon>Actinomycetota</taxon>
        <taxon>Actinomycetes</taxon>
        <taxon>Kitasatosporales</taxon>
        <taxon>Streptomycetaceae</taxon>
        <taxon>Streptomyces</taxon>
    </lineage>
</organism>
<dbReference type="InterPro" id="IPR023393">
    <property type="entry name" value="START-like_dom_sf"/>
</dbReference>
<dbReference type="Proteomes" id="UP001237105">
    <property type="component" value="Unassembled WGS sequence"/>
</dbReference>
<dbReference type="RefSeq" id="WP_282538739.1">
    <property type="nucleotide sequence ID" value="NZ_JASCIS010000044.1"/>
</dbReference>
<proteinExistence type="predicted"/>
<dbReference type="Gene3D" id="3.30.530.20">
    <property type="match status" value="1"/>
</dbReference>
<dbReference type="EMBL" id="JASCIS010000044">
    <property type="protein sequence ID" value="MDI3422885.1"/>
    <property type="molecule type" value="Genomic_DNA"/>
</dbReference>
<evidence type="ECO:0000313" key="2">
    <source>
        <dbReference type="Proteomes" id="UP001237105"/>
    </source>
</evidence>
<dbReference type="CDD" id="cd07812">
    <property type="entry name" value="SRPBCC"/>
    <property type="match status" value="1"/>
</dbReference>
<protein>
    <submittedName>
        <fullName evidence="1">SRPBCC family protein</fullName>
    </submittedName>
</protein>
<name>A0ABT6T5G9_9ACTN</name>
<dbReference type="Pfam" id="PF10604">
    <property type="entry name" value="Polyketide_cyc2"/>
    <property type="match status" value="1"/>
</dbReference>
<sequence length="184" mass="20057">MQNLADGRSAIFEVRAETVISATPDAVYATVSDLGRSGEWSTECQGGTWVEGAPGAVGSIFRGDNVRGTDVVAWAPVIRGPWTTESEVVEAEPGRVFRWSILTKDRQKQDSIWSFEITPEAGGGSRVVHHFRLAKLTEGLTKIVSGLEEGDQKRFVQEWNDKLAGDVADTLDRIRVVIEKDAGA</sequence>